<dbReference type="PROSITE" id="PS50088">
    <property type="entry name" value="ANK_REPEAT"/>
    <property type="match status" value="3"/>
</dbReference>
<dbReference type="InterPro" id="IPR036770">
    <property type="entry name" value="Ankyrin_rpt-contain_sf"/>
</dbReference>
<dbReference type="Gene3D" id="1.25.40.20">
    <property type="entry name" value="Ankyrin repeat-containing domain"/>
    <property type="match status" value="4"/>
</dbReference>
<evidence type="ECO:0000259" key="5">
    <source>
        <dbReference type="Pfam" id="PF06985"/>
    </source>
</evidence>
<evidence type="ECO:0000313" key="7">
    <source>
        <dbReference type="Proteomes" id="UP000582016"/>
    </source>
</evidence>
<protein>
    <recommendedName>
        <fullName evidence="5">Heterokaryon incompatibility domain-containing protein</fullName>
    </recommendedName>
</protein>
<organism evidence="6 7">
    <name type="scientific">Fusarium phyllophilum</name>
    <dbReference type="NCBI Taxonomy" id="47803"/>
    <lineage>
        <taxon>Eukaryota</taxon>
        <taxon>Fungi</taxon>
        <taxon>Dikarya</taxon>
        <taxon>Ascomycota</taxon>
        <taxon>Pezizomycotina</taxon>
        <taxon>Sordariomycetes</taxon>
        <taxon>Hypocreomycetidae</taxon>
        <taxon>Hypocreales</taxon>
        <taxon>Nectriaceae</taxon>
        <taxon>Fusarium</taxon>
        <taxon>Fusarium fujikuroi species complex</taxon>
    </lineage>
</organism>
<name>A0A8H5ILA7_9HYPO</name>
<dbReference type="SMART" id="SM00248">
    <property type="entry name" value="ANK"/>
    <property type="match status" value="13"/>
</dbReference>
<dbReference type="Gene3D" id="1.10.12.10">
    <property type="entry name" value="Lyase 2-enoyl-coa Hydratase, Chain A, domain 2"/>
    <property type="match status" value="1"/>
</dbReference>
<evidence type="ECO:0000256" key="2">
    <source>
        <dbReference type="ARBA" id="ARBA00023043"/>
    </source>
</evidence>
<feature type="repeat" description="ANK" evidence="3">
    <location>
        <begin position="652"/>
        <end position="685"/>
    </location>
</feature>
<dbReference type="PROSITE" id="PS50297">
    <property type="entry name" value="ANK_REP_REGION"/>
    <property type="match status" value="3"/>
</dbReference>
<proteinExistence type="predicted"/>
<dbReference type="Proteomes" id="UP000582016">
    <property type="component" value="Unassembled WGS sequence"/>
</dbReference>
<sequence length="1461" mass="159809">MPFPKLPPRAAYIKLSNPTKRNALSLPVLRDLKSQLDSALTLRASGRKGLLPRFLPDIIKDLEKASQEQDRPSEDWRKWDWLVSASEWKKQRAGLPDVLVLRSEGPVFSSGHDLKELSQMSREDVKTLFDLCAQVMMTIRRSPVPIVCPIQGLATAAGFQLAMSTDFPIALPDTQFALPGAKIGLPCTSPSTAISRRFPPGATYRMLATAEPIKASDYPEAVDVVKVAPGQDLEEALEKRVVDVVERLLSMSPPQQAVGKWAYWAQFGFGRTWGDGYEQAAQWAARIMALHARSEDAKEGVAAFLEKREPVWISSGEHEAKETAVDVDGPTAEVADTVTENAVSSTEADAASTEAGESGAESQTPETDVDSVTKTEPLLTDACDIDIDARDYKGCTPLALAAEKGHAAVVERLLFHNANPNLSDLDQITPLWKAAQYGHAPVVQLLLTSEKLSDVNPQPTYLHKNDLDTPDTPLSIALKQGHKEAAELLSRADGINPCLTATLSKTVFWEKVNKCNLGHDAEDPDGDGADSQCGTTDIIEPPSKLLVLAAVHGCSKIAKELLNKRGVDVNAVHEYYAEEVLSRFTDSPLMASSRRGDLKIVHSLLDMDEIRPNVSSKYGGTALTAAAQAGFADVVKVLITDGRIEVDYENHDGRTALSFAAESGSEAAVYELLATRAANPNSQDNQARTPLIWAVDPGRGYGPGGWQAYEGVVRMLLANSKIAVNSNDSSGWTALLYAAKNGALGLVMALLEHPQIDPMAGPENASPLTEAAMHGHADVIRALISVGQVDVNAIRACTYRRPRTALMTTAQHGRIEYKNVTQVLLSTPGIDVNFQDEHGTTALMLAVLANTVGRDKLILNSGDNPNMKYHNGNTGLCPEYNIEIMRAILDHPGIKPDLRNNEGRTALSLAAEAANIDHVNALLAMDDVYPDARDIHGRGPLSWVFEENGVQTSWKKEERKVVLQQLLRLPSVDPNAEDHNGLAPLLLAIKSYEGHEYVEILLSRPDLDVDRPRADGGDSPLHTAKQTGNMATVLLLRARGASESAVVEASVSCPEYPVLEYTQPQQQQRLLVRRSSSAGSETSLLSCEPNFDRQYHLSRALMSTLRQELLGEHNLRLGSQQRYVDEWAESRASLCSSCSAIDLGSAFRTRHTNHEGRVIADLGRVDETWTNTICSLCRLFAAVYSPTRLEEGHKMASFSTTQSWLCHTQMNHWHEFQSKHFVDTMLLAMVAAGSMVSDELAEADENWSIRAKDDVKAVFSSGLIGRLGRNGPDQGSVTIPRLPTEISDWSAARGWINLCRENHPWECNPRKAAAVPHFFLIDCSRRQVIEQKESQSSVPPPYVALSYVWGQSQGIQKPPQRQKQQESLDGIGDDIVEPAIEDAIRVTLELGYKYLWADRYCIIQTGDEAVKQEQLRHMHLVYANAEVTLIAAAGKDSSAGLPGVPGRPRNQQPEALIQGHA</sequence>
<dbReference type="SUPFAM" id="SSF52096">
    <property type="entry name" value="ClpP/crotonase"/>
    <property type="match status" value="1"/>
</dbReference>
<reference evidence="6 7" key="1">
    <citation type="submission" date="2020-05" db="EMBL/GenBank/DDBJ databases">
        <title>Identification and distribution of gene clusters putatively required for synthesis of sphingolipid metabolism inhibitors in phylogenetically diverse species of the filamentous fungus Fusarium.</title>
        <authorList>
            <person name="Kim H.-S."/>
            <person name="Busman M."/>
            <person name="Brown D.W."/>
            <person name="Divon H."/>
            <person name="Uhlig S."/>
            <person name="Proctor R.H."/>
        </authorList>
    </citation>
    <scope>NUCLEOTIDE SEQUENCE [LARGE SCALE GENOMIC DNA]</scope>
    <source>
        <strain evidence="6 7">NRRL 13617</strain>
    </source>
</reference>
<accession>A0A8H5ILA7</accession>
<feature type="domain" description="Heterokaryon incompatibility" evidence="5">
    <location>
        <begin position="1342"/>
        <end position="1452"/>
    </location>
</feature>
<keyword evidence="7" id="KW-1185">Reference proteome</keyword>
<dbReference type="OrthoDB" id="5428863at2759"/>
<dbReference type="Pfam" id="PF12796">
    <property type="entry name" value="Ank_2"/>
    <property type="match status" value="3"/>
</dbReference>
<dbReference type="Gene3D" id="3.90.226.10">
    <property type="entry name" value="2-enoyl-CoA Hydratase, Chain A, domain 1"/>
    <property type="match status" value="1"/>
</dbReference>
<dbReference type="Pfam" id="PF00378">
    <property type="entry name" value="ECH_1"/>
    <property type="match status" value="1"/>
</dbReference>
<evidence type="ECO:0000256" key="4">
    <source>
        <dbReference type="SAM" id="MobiDB-lite"/>
    </source>
</evidence>
<dbReference type="CDD" id="cd06558">
    <property type="entry name" value="crotonase-like"/>
    <property type="match status" value="1"/>
</dbReference>
<dbReference type="Pfam" id="PF00023">
    <property type="entry name" value="Ank"/>
    <property type="match status" value="1"/>
</dbReference>
<dbReference type="PANTHER" id="PTHR24198">
    <property type="entry name" value="ANKYRIN REPEAT AND PROTEIN KINASE DOMAIN-CONTAINING PROTEIN"/>
    <property type="match status" value="1"/>
</dbReference>
<feature type="repeat" description="ANK" evidence="3">
    <location>
        <begin position="393"/>
        <end position="425"/>
    </location>
</feature>
<keyword evidence="2 3" id="KW-0040">ANK repeat</keyword>
<dbReference type="InterPro" id="IPR001753">
    <property type="entry name" value="Enoyl-CoA_hydra/iso"/>
</dbReference>
<feature type="region of interest" description="Disordered" evidence="4">
    <location>
        <begin position="1439"/>
        <end position="1461"/>
    </location>
</feature>
<feature type="region of interest" description="Disordered" evidence="4">
    <location>
        <begin position="339"/>
        <end position="375"/>
    </location>
</feature>
<feature type="repeat" description="ANK" evidence="3">
    <location>
        <begin position="1016"/>
        <end position="1048"/>
    </location>
</feature>
<dbReference type="PANTHER" id="PTHR24198:SF165">
    <property type="entry name" value="ANKYRIN REPEAT-CONTAINING PROTEIN-RELATED"/>
    <property type="match status" value="1"/>
</dbReference>
<dbReference type="SUPFAM" id="SSF48403">
    <property type="entry name" value="Ankyrin repeat"/>
    <property type="match status" value="3"/>
</dbReference>
<feature type="compositionally biased region" description="Polar residues" evidence="4">
    <location>
        <begin position="363"/>
        <end position="374"/>
    </location>
</feature>
<gene>
    <name evidence="6" type="ORF">FPHYL_12620</name>
</gene>
<evidence type="ECO:0000313" key="6">
    <source>
        <dbReference type="EMBL" id="KAF5538017.1"/>
    </source>
</evidence>
<evidence type="ECO:0000256" key="1">
    <source>
        <dbReference type="ARBA" id="ARBA00022737"/>
    </source>
</evidence>
<dbReference type="EMBL" id="JAAOAQ010000661">
    <property type="protein sequence ID" value="KAF5538017.1"/>
    <property type="molecule type" value="Genomic_DNA"/>
</dbReference>
<dbReference type="InterPro" id="IPR010730">
    <property type="entry name" value="HET"/>
</dbReference>
<keyword evidence="1" id="KW-0677">Repeat</keyword>
<dbReference type="InterPro" id="IPR002110">
    <property type="entry name" value="Ankyrin_rpt"/>
</dbReference>
<evidence type="ECO:0000256" key="3">
    <source>
        <dbReference type="PROSITE-ProRule" id="PRU00023"/>
    </source>
</evidence>
<dbReference type="InterPro" id="IPR029045">
    <property type="entry name" value="ClpP/crotonase-like_dom_sf"/>
</dbReference>
<feature type="compositionally biased region" description="Low complexity" evidence="4">
    <location>
        <begin position="344"/>
        <end position="362"/>
    </location>
</feature>
<dbReference type="Pfam" id="PF06985">
    <property type="entry name" value="HET"/>
    <property type="match status" value="1"/>
</dbReference>
<dbReference type="InterPro" id="IPR014748">
    <property type="entry name" value="Enoyl-CoA_hydra_C"/>
</dbReference>
<comment type="caution">
    <text evidence="6">The sequence shown here is derived from an EMBL/GenBank/DDBJ whole genome shotgun (WGS) entry which is preliminary data.</text>
</comment>